<keyword evidence="1" id="KW-1133">Transmembrane helix</keyword>
<feature type="transmembrane region" description="Helical" evidence="1">
    <location>
        <begin position="436"/>
        <end position="456"/>
    </location>
</feature>
<feature type="transmembrane region" description="Helical" evidence="1">
    <location>
        <begin position="585"/>
        <end position="604"/>
    </location>
</feature>
<organism evidence="2 3">
    <name type="scientific">Candidatus Eubacterium avistercoris</name>
    <dbReference type="NCBI Taxonomy" id="2838567"/>
    <lineage>
        <taxon>Bacteria</taxon>
        <taxon>Bacillati</taxon>
        <taxon>Bacillota</taxon>
        <taxon>Clostridia</taxon>
        <taxon>Eubacteriales</taxon>
        <taxon>Eubacteriaceae</taxon>
        <taxon>Eubacterium</taxon>
    </lineage>
</organism>
<dbReference type="InterPro" id="IPR016181">
    <property type="entry name" value="Acyl_CoA_acyltransferase"/>
</dbReference>
<evidence type="ECO:0000256" key="1">
    <source>
        <dbReference type="SAM" id="Phobius"/>
    </source>
</evidence>
<evidence type="ECO:0000313" key="2">
    <source>
        <dbReference type="EMBL" id="HIZ07515.1"/>
    </source>
</evidence>
<reference evidence="2" key="1">
    <citation type="journal article" date="2021" name="PeerJ">
        <title>Extensive microbial diversity within the chicken gut microbiome revealed by metagenomics and culture.</title>
        <authorList>
            <person name="Gilroy R."/>
            <person name="Ravi A."/>
            <person name="Getino M."/>
            <person name="Pursley I."/>
            <person name="Horton D.L."/>
            <person name="Alikhan N.F."/>
            <person name="Baker D."/>
            <person name="Gharbi K."/>
            <person name="Hall N."/>
            <person name="Watson M."/>
            <person name="Adriaenssens E.M."/>
            <person name="Foster-Nyarko E."/>
            <person name="Jarju S."/>
            <person name="Secka A."/>
            <person name="Antonio M."/>
            <person name="Oren A."/>
            <person name="Chaudhuri R.R."/>
            <person name="La Ragione R."/>
            <person name="Hildebrand F."/>
            <person name="Pallen M.J."/>
        </authorList>
    </citation>
    <scope>NUCLEOTIDE SEQUENCE</scope>
    <source>
        <strain evidence="2">CHK192-9172</strain>
    </source>
</reference>
<protein>
    <submittedName>
        <fullName evidence="2">Uncharacterized protein</fullName>
    </submittedName>
</protein>
<comment type="caution">
    <text evidence="2">The sequence shown here is derived from an EMBL/GenBank/DDBJ whole genome shotgun (WGS) entry which is preliminary data.</text>
</comment>
<dbReference type="SUPFAM" id="SSF55729">
    <property type="entry name" value="Acyl-CoA N-acyltransferases (Nat)"/>
    <property type="match status" value="1"/>
</dbReference>
<proteinExistence type="predicted"/>
<name>A0A9D2D309_9FIRM</name>
<feature type="transmembrane region" description="Helical" evidence="1">
    <location>
        <begin position="546"/>
        <end position="565"/>
    </location>
</feature>
<evidence type="ECO:0000313" key="3">
    <source>
        <dbReference type="Proteomes" id="UP000824024"/>
    </source>
</evidence>
<keyword evidence="1" id="KW-0472">Membrane</keyword>
<gene>
    <name evidence="2" type="ORF">IAA08_06225</name>
</gene>
<reference evidence="2" key="2">
    <citation type="submission" date="2021-04" db="EMBL/GenBank/DDBJ databases">
        <authorList>
            <person name="Gilroy R."/>
        </authorList>
    </citation>
    <scope>NUCLEOTIDE SEQUENCE</scope>
    <source>
        <strain evidence="2">CHK192-9172</strain>
    </source>
</reference>
<dbReference type="Gene3D" id="3.40.630.30">
    <property type="match status" value="1"/>
</dbReference>
<dbReference type="Proteomes" id="UP000824024">
    <property type="component" value="Unassembled WGS sequence"/>
</dbReference>
<keyword evidence="1" id="KW-0812">Transmembrane</keyword>
<dbReference type="AlphaFoldDB" id="A0A9D2D309"/>
<accession>A0A9D2D309</accession>
<dbReference type="EMBL" id="DXCH01000177">
    <property type="protein sequence ID" value="HIZ07515.1"/>
    <property type="molecule type" value="Genomic_DNA"/>
</dbReference>
<sequence length="611" mass="70734">MDERNVFFGTELDEKDILQLFELDKLVYEAQYVGAADNMLARFRAEKNSFVAIKDEKTGQFIGYINYLNMSAALYQDIIYDTQVIRDDDIRPEELAEFSADRPNHLFILSMVIHPAYRNQKTVIKTLTDGFIKAILKLEQAGFPVGSISGAAVSEGGCKMLRGMWFRQSRRMDDGNILYICDGGRLERLKQNRLYFKTFRDDIYLFLPYADHVLNTRVEDYLRTYDPDQVTGIEKVFLEELQENLEYECKSGVSEGITLMYIGKYPFLHTTDEYDTIEDREIVIGTEEVYLFLASHLKSHMHILIMMMPDSRYSTSQTEDQLSAGYIKIKTGTEKGYDVFENINAYLKRKFGLHACGSGKSILCMSGKPETEQEFRNIMAAEAYNSIHVNYFIDNDKIREICGNNKAKYDYYEVYMSDMVVALILKDYDLKLENRISIMATYLFIAVLVMFQNASLDKMHIKISRALSDDGQVSYAYIDELYKNFGMTVQFWEKQNFKYTGTQMEAEAIEEAFANRQIKETYMEEQGYLEHIVELKMAQNERINGWVINIAAIILALLQVEPYIVTALTFCYEKLGIDVLYVNRTFNTGVFGGLALILVIYAILRRKRRKS</sequence>